<evidence type="ECO:0000256" key="1">
    <source>
        <dbReference type="SAM" id="Phobius"/>
    </source>
</evidence>
<dbReference type="EMBL" id="NAJP01000030">
    <property type="protein sequence ID" value="TKA40873.1"/>
    <property type="molecule type" value="Genomic_DNA"/>
</dbReference>
<keyword evidence="1" id="KW-1133">Transmembrane helix</keyword>
<comment type="caution">
    <text evidence="2">The sequence shown here is derived from an EMBL/GenBank/DDBJ whole genome shotgun (WGS) entry which is preliminary data.</text>
</comment>
<evidence type="ECO:0000313" key="2">
    <source>
        <dbReference type="EMBL" id="TKA40873.1"/>
    </source>
</evidence>
<evidence type="ECO:0000313" key="3">
    <source>
        <dbReference type="Proteomes" id="UP000310066"/>
    </source>
</evidence>
<accession>A0A4U0UXY8</accession>
<dbReference type="Proteomes" id="UP000310066">
    <property type="component" value="Unassembled WGS sequence"/>
</dbReference>
<keyword evidence="1" id="KW-0812">Transmembrane</keyword>
<name>A0A4U0UXY8_9PEZI</name>
<gene>
    <name evidence="2" type="ORF">B0A54_07785</name>
</gene>
<reference evidence="2 3" key="1">
    <citation type="submission" date="2017-03" db="EMBL/GenBank/DDBJ databases">
        <title>Genomes of endolithic fungi from Antarctica.</title>
        <authorList>
            <person name="Coleine C."/>
            <person name="Masonjones S."/>
            <person name="Stajich J.E."/>
        </authorList>
    </citation>
    <scope>NUCLEOTIDE SEQUENCE [LARGE SCALE GENOMIC DNA]</scope>
    <source>
        <strain evidence="2 3">CCFEE 5311</strain>
    </source>
</reference>
<sequence>MVAEPISVATTSTTAMRPNDIMLPQASLDLPTFASTFTDTSAYAVFTVAPTSAQYTNPPIKTNLPCILCGDALPGIDAGLPTYTASYPVHTPTAAITGGDFILNPTYHGAVWYRQPWTIPAAWLLCCYVLCSCVVMGVLTYTGRLDMHGNLHVGRLGRIYRQRRSLYNERVRWISGMSTWEDTAPYHLETPREVEVRIREQRGNARISAIATRDTAPEPSIRASVAVTEIISDWPEHERAARRWSMEAHRAFDGPSTELQTNPADAGDGHHYFLHRSDDRRVDRATSDGAVPRATDAERLRIRHVATHEHMHLERQVQMLRMHHLHELQASMARAGWM</sequence>
<organism evidence="2 3">
    <name type="scientific">Friedmanniomyces endolithicus</name>
    <dbReference type="NCBI Taxonomy" id="329885"/>
    <lineage>
        <taxon>Eukaryota</taxon>
        <taxon>Fungi</taxon>
        <taxon>Dikarya</taxon>
        <taxon>Ascomycota</taxon>
        <taxon>Pezizomycotina</taxon>
        <taxon>Dothideomycetes</taxon>
        <taxon>Dothideomycetidae</taxon>
        <taxon>Mycosphaerellales</taxon>
        <taxon>Teratosphaeriaceae</taxon>
        <taxon>Friedmanniomyces</taxon>
    </lineage>
</organism>
<feature type="transmembrane region" description="Helical" evidence="1">
    <location>
        <begin position="121"/>
        <end position="141"/>
    </location>
</feature>
<dbReference type="OrthoDB" id="3834155at2759"/>
<protein>
    <submittedName>
        <fullName evidence="2">Uncharacterized protein</fullName>
    </submittedName>
</protein>
<keyword evidence="1" id="KW-0472">Membrane</keyword>
<dbReference type="AlphaFoldDB" id="A0A4U0UXY8"/>
<proteinExistence type="predicted"/>